<protein>
    <submittedName>
        <fullName evidence="5">Zinc finger BED domain-containing protein RICESLEEPER 2-like protein</fullName>
    </submittedName>
</protein>
<dbReference type="InterPro" id="IPR036397">
    <property type="entry name" value="RNaseH_sf"/>
</dbReference>
<keyword evidence="6" id="KW-1185">Reference proteome</keyword>
<evidence type="ECO:0000256" key="3">
    <source>
        <dbReference type="SAM" id="MobiDB-lite"/>
    </source>
</evidence>
<evidence type="ECO:0000256" key="2">
    <source>
        <dbReference type="ARBA" id="ARBA00022801"/>
    </source>
</evidence>
<sequence length="1092" mass="124564">MDLKWQLALLSMRTKKFFQKTGRKITINGSDTARYDKSKVECFNYHKLGHFTRECRGPRNQDNRSRNQDSSRRTINVEEISSKAMLAIDGAGFDWSFMADEEVPIDMALMAFSDSEVHNDKTCSKTCLKIFETLQTQLDDLRIEFNKSEFNMATYKRGLASVEEQLVFYKNNELKKLKQEKESNQLKIEYFDNASKSLDKLIGSQIPNKSRKGLGFVSYNVVPPPPIRLFSPLNLDLSNSGLEEFQQPDFEGYGPKTSKSVSEDTSNEVRESPNALLVEELVSNDKQKQLILRGQIQHTLMRQCATPCVNAIKASECSRHKKGDIPNLSDFKNLIEDMLHLGEEPKEEDLLVFFLASKDETSGILKSFITQIENLVDKKVKIIRYDNGTEFKNRVMSKFCKKKGIKREFSVARTPQQNGIAERRNRTLIEVARTMLADSKLPTTFWAEAINTACYVQNMVLVVKPYNKTPYELFRGRTPSLCFIKPFRCHVTILNTLDHLGKFDGKFDNGFFVGYSLNSKAFRVYNIRTRKVEENLHVRFLEDKLIIAGDGLKWLFNIDVLTKSMNYVSVIAGTNSNDSVGTEESASTDHSSEETGSSQDYILMPLWKDGSLFDSSSKDASNDEPQPSNDAGKKDDEGGIDDQERTKNSAQDVNTTGPSINTASINFNTSSLNINTVSLTVPTAPLESTYVDFFGDEPELDLSNIAIIYPVPTTPNTRIHKDHSLDHVFGDVQSGVQTRRMINEQGFISVVYEVKNHEDLHTCLLACFLSQEESKKVYKNKKDERGIVIRNKARLVAHGYTQEEGINYDEVFAPVARIEAIRLFLAYASFKDFVVYQMDVKSAFLYGKIEKEDYVCQPPGFEDLEFPDKVYKVEKALYGLHQALRACQDKYVDEILKKFGFSTVKTASTPMETSKLLFKDAKSEDVIFQVTPKVSHLHVVKRIFRYLKDRKSTIGGCQFLGRRLILWQCKKQTIVVNSTAEAKYVAAASCCGQVLWIQNQMLDYGYNFMNTKIFIDNESTICIVKNPVFYSNTKHIEIRHHFIRDSNEKKLIQMIKIHIDHNIIDLLTKAFDVGRFQYLIASIRMLNPLSID</sequence>
<dbReference type="SUPFAM" id="SSF53098">
    <property type="entry name" value="Ribonuclease H-like"/>
    <property type="match status" value="1"/>
</dbReference>
<reference evidence="5" key="2">
    <citation type="submission" date="2022-01" db="EMBL/GenBank/DDBJ databases">
        <authorList>
            <person name="Yamashiro T."/>
            <person name="Shiraishi A."/>
            <person name="Satake H."/>
            <person name="Nakayama K."/>
        </authorList>
    </citation>
    <scope>NUCLEOTIDE SEQUENCE</scope>
</reference>
<dbReference type="CDD" id="cd09272">
    <property type="entry name" value="RNase_HI_RT_Ty1"/>
    <property type="match status" value="1"/>
</dbReference>
<dbReference type="PANTHER" id="PTHR42648:SF32">
    <property type="entry name" value="RIBONUCLEASE H-LIKE DOMAIN, GAG-PRE-INTEGRASE DOMAIN PROTEIN-RELATED"/>
    <property type="match status" value="1"/>
</dbReference>
<dbReference type="InterPro" id="IPR013103">
    <property type="entry name" value="RVT_2"/>
</dbReference>
<dbReference type="Gene3D" id="3.30.420.10">
    <property type="entry name" value="Ribonuclease H-like superfamily/Ribonuclease H"/>
    <property type="match status" value="1"/>
</dbReference>
<comment type="caution">
    <text evidence="5">The sequence shown here is derived from an EMBL/GenBank/DDBJ whole genome shotgun (WGS) entry which is preliminary data.</text>
</comment>
<dbReference type="InterPro" id="IPR039537">
    <property type="entry name" value="Retrotran_Ty1/copia-like"/>
</dbReference>
<evidence type="ECO:0000256" key="1">
    <source>
        <dbReference type="ARBA" id="ARBA00022723"/>
    </source>
</evidence>
<dbReference type="Proteomes" id="UP001151760">
    <property type="component" value="Unassembled WGS sequence"/>
</dbReference>
<evidence type="ECO:0000313" key="5">
    <source>
        <dbReference type="EMBL" id="GJT08082.1"/>
    </source>
</evidence>
<dbReference type="PROSITE" id="PS50994">
    <property type="entry name" value="INTEGRASE"/>
    <property type="match status" value="1"/>
</dbReference>
<keyword evidence="2" id="KW-0378">Hydrolase</keyword>
<dbReference type="Pfam" id="PF25597">
    <property type="entry name" value="SH3_retrovirus"/>
    <property type="match status" value="1"/>
</dbReference>
<feature type="region of interest" description="Disordered" evidence="3">
    <location>
        <begin position="614"/>
        <end position="660"/>
    </location>
</feature>
<feature type="region of interest" description="Disordered" evidence="3">
    <location>
        <begin position="578"/>
        <end position="597"/>
    </location>
</feature>
<feature type="domain" description="Integrase catalytic" evidence="4">
    <location>
        <begin position="303"/>
        <end position="478"/>
    </location>
</feature>
<dbReference type="PANTHER" id="PTHR42648">
    <property type="entry name" value="TRANSPOSASE, PUTATIVE-RELATED"/>
    <property type="match status" value="1"/>
</dbReference>
<evidence type="ECO:0000313" key="6">
    <source>
        <dbReference type="Proteomes" id="UP001151760"/>
    </source>
</evidence>
<proteinExistence type="predicted"/>
<feature type="compositionally biased region" description="Polar residues" evidence="3">
    <location>
        <begin position="648"/>
        <end position="660"/>
    </location>
</feature>
<dbReference type="InterPro" id="IPR036875">
    <property type="entry name" value="Znf_CCHC_sf"/>
</dbReference>
<dbReference type="EMBL" id="BQNB010012802">
    <property type="protein sequence ID" value="GJT08082.1"/>
    <property type="molecule type" value="Genomic_DNA"/>
</dbReference>
<name>A0ABQ5B324_9ASTR</name>
<dbReference type="InterPro" id="IPR057670">
    <property type="entry name" value="SH3_retrovirus"/>
</dbReference>
<reference evidence="5" key="1">
    <citation type="journal article" date="2022" name="Int. J. Mol. Sci.">
        <title>Draft Genome of Tanacetum Coccineum: Genomic Comparison of Closely Related Tanacetum-Family Plants.</title>
        <authorList>
            <person name="Yamashiro T."/>
            <person name="Shiraishi A."/>
            <person name="Nakayama K."/>
            <person name="Satake H."/>
        </authorList>
    </citation>
    <scope>NUCLEOTIDE SEQUENCE</scope>
</reference>
<accession>A0ABQ5B324</accession>
<feature type="region of interest" description="Disordered" evidence="3">
    <location>
        <begin position="246"/>
        <end position="269"/>
    </location>
</feature>
<dbReference type="Pfam" id="PF07727">
    <property type="entry name" value="RVT_2"/>
    <property type="match status" value="1"/>
</dbReference>
<dbReference type="InterPro" id="IPR012337">
    <property type="entry name" value="RNaseH-like_sf"/>
</dbReference>
<organism evidence="5 6">
    <name type="scientific">Tanacetum coccineum</name>
    <dbReference type="NCBI Taxonomy" id="301880"/>
    <lineage>
        <taxon>Eukaryota</taxon>
        <taxon>Viridiplantae</taxon>
        <taxon>Streptophyta</taxon>
        <taxon>Embryophyta</taxon>
        <taxon>Tracheophyta</taxon>
        <taxon>Spermatophyta</taxon>
        <taxon>Magnoliopsida</taxon>
        <taxon>eudicotyledons</taxon>
        <taxon>Gunneridae</taxon>
        <taxon>Pentapetalae</taxon>
        <taxon>asterids</taxon>
        <taxon>campanulids</taxon>
        <taxon>Asterales</taxon>
        <taxon>Asteraceae</taxon>
        <taxon>Asteroideae</taxon>
        <taxon>Anthemideae</taxon>
        <taxon>Anthemidinae</taxon>
        <taxon>Tanacetum</taxon>
    </lineage>
</organism>
<evidence type="ECO:0000259" key="4">
    <source>
        <dbReference type="PROSITE" id="PS50994"/>
    </source>
</evidence>
<dbReference type="SUPFAM" id="SSF57756">
    <property type="entry name" value="Retrovirus zinc finger-like domains"/>
    <property type="match status" value="1"/>
</dbReference>
<feature type="compositionally biased region" description="Basic and acidic residues" evidence="3">
    <location>
        <begin position="631"/>
        <end position="647"/>
    </location>
</feature>
<dbReference type="InterPro" id="IPR001584">
    <property type="entry name" value="Integrase_cat-core"/>
</dbReference>
<keyword evidence="1" id="KW-0479">Metal-binding</keyword>
<gene>
    <name evidence="5" type="ORF">Tco_0842544</name>
</gene>